<accession>A0A0L1KHY6</accession>
<evidence type="ECO:0000256" key="1">
    <source>
        <dbReference type="SAM" id="MobiDB-lite"/>
    </source>
</evidence>
<evidence type="ECO:0000313" key="2">
    <source>
        <dbReference type="EMBL" id="KNH03442.1"/>
    </source>
</evidence>
<protein>
    <submittedName>
        <fullName evidence="2">Uncharacterized protein</fullName>
    </submittedName>
</protein>
<reference evidence="2" key="1">
    <citation type="submission" date="2015-02" db="EMBL/GenBank/DDBJ databases">
        <authorList>
            <person name="Chooi Y.-H."/>
        </authorList>
    </citation>
    <scope>NUCLEOTIDE SEQUENCE [LARGE SCALE GENOMIC DNA]</scope>
    <source>
        <strain evidence="2">LAMA 915</strain>
    </source>
</reference>
<sequence length="1557" mass="171797">MPDTTPSRRSPADLLDRLKELLQDMHWTRFEAMVPLLVGRMIEVRLIAARTGYQDGADAGTAGRGGRRLRVEAKRYTSAFDARDIIGGFRQAIARDPAVECWVACATRDIPEQLANALEAEGANAGVPVMTIAWDDDRAPLLAALCTQDPAIVTEYGGEEAGNIAQALTEDLNEAREYLSRELEVWRIGFEQLREDSHRELQEMWVSKRAAKARFGQDIAAGDGRHLVERTSTSTALHRWWDRRAVCDAPVVVVGQGGVGKTWASLAWIMANLEALPIVITIPAGSVTAATSATAEGLLRLIGERLATVTGARDTEHWSSRIKRVLARPEEEGPSLCILFDGINQNDRVPWLPIMALLQDRPFAGVARSIVTTRPQHFERQLSRMRSLVEVPEVTTVERFDVSPGGELDEMLAAHRLSREDLHPDLIEYARIPRLFDLVVRLRDRLTDAGRVTTHRLLWEYGRDAQGVRSGSSFSEAEWQEWLGTIARNERDGLRNYTLADLGATASRPDLEPSDVAARLSDIVDGNFTTPGPGGTVQLAPEIVSHALGAALLEMLDEVARSGGSVEGELDEWLDPIDGMEERAEVLRAATSIMAERDIPAAPEAAAAIVTAWLQTQNLPPLHLAEIHRLAPRQVQPLLDTIERSVAGPQASARALAVDALRNMDYDPVAYGLKVATFTRWFSRVSRDVSPRREGFEGAEEARSRRIRDRIGKDESGPITVLGRDLILQDRPADELLSAAVSILDGHPLAGATEAFGRAAIGMAIRGRQGIWEDLKWLCLLNEVDPEDTAARLRLLSSEIAQRTTETAVRPELAGRVAALVLWLIGEESDDDAAYAIDPGIDRQLNYTEDYLANPGTSWLRLERRHAAAVLEDRSIPLRVRVDRASEFLIDPTFEVPDALTTELAVVADGFDVTQLDTGRSTTQTDHAFEQLEVAFARCVPEALANLHRRRMASYSARSRDEFDSSAWSAADAILLVDDESKAACHSLRERSMKAGGGFNQSSEGDLLLIEILDLPGTEQITAILDIEPEHISIDFADVLRPVSAEDVDALVRENSDADEARQSNLVCLLSATPLQGLSEESRSWLESRAMDLLRRARGCAFDILSHVDPQRFGTHLLEIGWNWEAEEEDICRHHGSIAVAAAGEALPFEEVASRIAPSLLARTVRDRGGAPAEARVAAAILDEAIMRPTLETPELGSTITVNSERRVEYPMSVSITPGPMPGDEENPFSGLARSPEERRDHSQRAVETALDRIRQARASGASLYLSSIKASDLHPIISSAPEVVDGWLEGCTDRSKGFRRRVHLAEGLYIALCEALLATDPEKGAELWGALSESMISRYVGQGGVDERILMLFRADRAPATERLRSALLDLDSAVSDERLLEIALAAIANGHEAWLSDAIDSDARSDVSWRRRRAIMLSGFQTSAQMPVESAILEGEGHPAIDERRAASGRRLSRDAAARHWWGQFVSAESEVSAFAAWTLFRKTADRRALVWLGQEQWPNPDADMLSRRKFLQFALNEDALVKEANRKEKDGSRKLFDRSVTRHVRPWYRAGDTD</sequence>
<dbReference type="STRING" id="1306953.J121_1771"/>
<proteinExistence type="predicted"/>
<organism evidence="2 3">
    <name type="scientific">Qipengyuania citrea LAMA 915</name>
    <dbReference type="NCBI Taxonomy" id="1306953"/>
    <lineage>
        <taxon>Bacteria</taxon>
        <taxon>Pseudomonadati</taxon>
        <taxon>Pseudomonadota</taxon>
        <taxon>Alphaproteobacteria</taxon>
        <taxon>Sphingomonadales</taxon>
        <taxon>Erythrobacteraceae</taxon>
        <taxon>Qipengyuania</taxon>
    </lineage>
</organism>
<dbReference type="PATRIC" id="fig|1306953.7.peg.1817"/>
<comment type="caution">
    <text evidence="2">The sequence shown here is derived from an EMBL/GenBank/DDBJ whole genome shotgun (WGS) entry which is preliminary data.</text>
</comment>
<dbReference type="InterPro" id="IPR027417">
    <property type="entry name" value="P-loop_NTPase"/>
</dbReference>
<dbReference type="SUPFAM" id="SSF52540">
    <property type="entry name" value="P-loop containing nucleoside triphosphate hydrolases"/>
    <property type="match status" value="1"/>
</dbReference>
<dbReference type="RefSeq" id="WP_157052032.1">
    <property type="nucleotide sequence ID" value="NZ_JYNE01000009.1"/>
</dbReference>
<dbReference type="EMBL" id="JYNE01000009">
    <property type="protein sequence ID" value="KNH03442.1"/>
    <property type="molecule type" value="Genomic_DNA"/>
</dbReference>
<dbReference type="Proteomes" id="UP000037446">
    <property type="component" value="Unassembled WGS sequence"/>
</dbReference>
<evidence type="ECO:0000313" key="3">
    <source>
        <dbReference type="Proteomes" id="UP000037446"/>
    </source>
</evidence>
<name>A0A0L1KHY6_9SPHN</name>
<feature type="region of interest" description="Disordered" evidence="1">
    <location>
        <begin position="1213"/>
        <end position="1242"/>
    </location>
</feature>
<gene>
    <name evidence="2" type="ORF">J121_1771</name>
</gene>
<dbReference type="Gene3D" id="3.40.50.300">
    <property type="entry name" value="P-loop containing nucleotide triphosphate hydrolases"/>
    <property type="match status" value="1"/>
</dbReference>